<dbReference type="InterPro" id="IPR001789">
    <property type="entry name" value="Sig_transdc_resp-reg_receiver"/>
</dbReference>
<comment type="caution">
    <text evidence="2">The sequence shown here is derived from an EMBL/GenBank/DDBJ whole genome shotgun (WGS) entry which is preliminary data.</text>
</comment>
<accession>A0A0F9NFV5</accession>
<dbReference type="PROSITE" id="PS50110">
    <property type="entry name" value="RESPONSE_REGULATORY"/>
    <property type="match status" value="1"/>
</dbReference>
<evidence type="ECO:0000313" key="2">
    <source>
        <dbReference type="EMBL" id="KKN10812.1"/>
    </source>
</evidence>
<dbReference type="Pfam" id="PF00072">
    <property type="entry name" value="Response_reg"/>
    <property type="match status" value="1"/>
</dbReference>
<dbReference type="PANTHER" id="PTHR45566">
    <property type="entry name" value="HTH-TYPE TRANSCRIPTIONAL REGULATOR YHJB-RELATED"/>
    <property type="match status" value="1"/>
</dbReference>
<gene>
    <name evidence="2" type="ORF">LCGC14_1032770</name>
</gene>
<proteinExistence type="predicted"/>
<evidence type="ECO:0000259" key="1">
    <source>
        <dbReference type="PROSITE" id="PS50110"/>
    </source>
</evidence>
<dbReference type="InterPro" id="IPR051015">
    <property type="entry name" value="EvgA-like"/>
</dbReference>
<dbReference type="GO" id="GO:0000160">
    <property type="term" value="P:phosphorelay signal transduction system"/>
    <property type="evidence" value="ECO:0007669"/>
    <property type="project" value="InterPro"/>
</dbReference>
<name>A0A0F9NFV5_9ZZZZ</name>
<sequence>MEEDMRILLVDDHAVVREGMKHMLAQEEGMEVVGESANGQEALSQVEMLNPNIVLTDIKMPGMDGIELIGYLKEQYASCKIIVLTMYDEYLASAMEAGARGYLLKDVKVKELTQAIRRVHLGEVVISQSFPPEIRIEYQQKYGKKEEVDIVEEADMVEELQLVVPPPVESKQLMGFASRVEEIFNSSLLHIVGSWQNGTALTISLRSATPMADILNKLAEMPEIEEVVEKPPTETFVSNLLKKARAIPRTSRRKRRTILVKLKPL</sequence>
<dbReference type="Gene3D" id="3.40.50.2300">
    <property type="match status" value="1"/>
</dbReference>
<dbReference type="SMART" id="SM00448">
    <property type="entry name" value="REC"/>
    <property type="match status" value="1"/>
</dbReference>
<feature type="domain" description="Response regulatory" evidence="1">
    <location>
        <begin position="6"/>
        <end position="120"/>
    </location>
</feature>
<organism evidence="2">
    <name type="scientific">marine sediment metagenome</name>
    <dbReference type="NCBI Taxonomy" id="412755"/>
    <lineage>
        <taxon>unclassified sequences</taxon>
        <taxon>metagenomes</taxon>
        <taxon>ecological metagenomes</taxon>
    </lineage>
</organism>
<protein>
    <recommendedName>
        <fullName evidence="1">Response regulatory domain-containing protein</fullName>
    </recommendedName>
</protein>
<dbReference type="InterPro" id="IPR058245">
    <property type="entry name" value="NreC/VraR/RcsB-like_REC"/>
</dbReference>
<reference evidence="2" key="1">
    <citation type="journal article" date="2015" name="Nature">
        <title>Complex archaea that bridge the gap between prokaryotes and eukaryotes.</title>
        <authorList>
            <person name="Spang A."/>
            <person name="Saw J.H."/>
            <person name="Jorgensen S.L."/>
            <person name="Zaremba-Niedzwiedzka K."/>
            <person name="Martijn J."/>
            <person name="Lind A.E."/>
            <person name="van Eijk R."/>
            <person name="Schleper C."/>
            <person name="Guy L."/>
            <person name="Ettema T.J."/>
        </authorList>
    </citation>
    <scope>NUCLEOTIDE SEQUENCE</scope>
</reference>
<dbReference type="PANTHER" id="PTHR45566:SF2">
    <property type="entry name" value="NARL SUBFAMILY"/>
    <property type="match status" value="1"/>
</dbReference>
<dbReference type="CDD" id="cd17535">
    <property type="entry name" value="REC_NarL-like"/>
    <property type="match status" value="1"/>
</dbReference>
<dbReference type="SUPFAM" id="SSF52172">
    <property type="entry name" value="CheY-like"/>
    <property type="match status" value="1"/>
</dbReference>
<dbReference type="InterPro" id="IPR011006">
    <property type="entry name" value="CheY-like_superfamily"/>
</dbReference>
<dbReference type="EMBL" id="LAZR01004201">
    <property type="protein sequence ID" value="KKN10812.1"/>
    <property type="molecule type" value="Genomic_DNA"/>
</dbReference>
<dbReference type="AlphaFoldDB" id="A0A0F9NFV5"/>